<name>A0ABT8LLQ9_9BACT</name>
<keyword evidence="1" id="KW-0732">Signal</keyword>
<dbReference type="Proteomes" id="UP001172083">
    <property type="component" value="Unassembled WGS sequence"/>
</dbReference>
<dbReference type="PANTHER" id="PTHR12993">
    <property type="entry name" value="N-ACETYLGLUCOSAMINYL-PHOSPHATIDYLINOSITOL DE-N-ACETYLASE-RELATED"/>
    <property type="match status" value="1"/>
</dbReference>
<dbReference type="EMBL" id="JAUJEB010000015">
    <property type="protein sequence ID" value="MDN5217263.1"/>
    <property type="molecule type" value="Genomic_DNA"/>
</dbReference>
<accession>A0ABT8LLQ9</accession>
<keyword evidence="2" id="KW-0378">Hydrolase</keyword>
<dbReference type="PANTHER" id="PTHR12993:SF11">
    <property type="entry name" value="N-ACETYLGLUCOSAMINYL-PHOSPHATIDYLINOSITOL DE-N-ACETYLASE"/>
    <property type="match status" value="1"/>
</dbReference>
<sequence length="837" mass="94018">MRNFTQSVHLPSLICLLSILISGAVVAQKPKQANGAEIKLALKKLNVLCNVLYVAAHPDDENTRLIAYLANERLVNTGYLSLTRGDGGQNLVGPEIREQLGMIRTQELLQARRIDGGQQFFSRANDFGYSKSFEETFEIWGKDEIMSDAVWTIRNFRPDVIITRFPPDKRAGHGHHTASAMIAIEAFDLAADPQAFSDQLKHVEVWQPERLFINTGRWWNKNITKDTEGVVTVDVGKYNPLLGKSYTEVAAASRSMHKSQGFGSTGSRGGSLEFLEIVKGSQPENDLFENIDFSWSRVEKGQAYEQMVNNLIKNFDPENPAQSVPALANLYNSLEDLSDDFWRIKKQQEVKKLIKDCLGLYLEIRADDYYATPGSNVKLDIEMITRAKTKVQVQNFKMVGTDDLVIINKPLVDNTRLNHSLDINIPEDFPLTVPYWLKDEGSYGLFNVGDQKLIGMPENKPTLRAIFKLKVDKEAFDFEVPVVYKWNDPVAGESYRPFIIVPPVSVNASEGVMIFADDKAKAVSLTVTASADSVEGHLKLDLPAGWKASPESYALEPMKKGGEAIFDFKIFPSQAQSVGNLSAYVDYNGKRYGQSVKSINYDHIPVQTLLPESTVKLVKLNITRYGEKIGYIDGAGDDIPNSLEQIGYEVDVLSDDDISVPNLQKYDAVILGVRALNTNKRMKYYQDKLLSYVSGGGNLIVQYNTSFRLVTQDFAPYKLKISRDRVAEEDAKVKFLNPGHEVLNTPNKITLEDFDNWVQERGLYFPNEWSSEYDQILSWHDKGEDPKNGSLLIAKYGQGYYTYCAISFFRQLPAGVPGAYRLFTNIISLGKSPEKVK</sequence>
<dbReference type="RefSeq" id="WP_346762600.1">
    <property type="nucleotide sequence ID" value="NZ_JAUJEB010000015.1"/>
</dbReference>
<proteinExistence type="predicted"/>
<organism evidence="2 3">
    <name type="scientific">Agaribacillus aureus</name>
    <dbReference type="NCBI Taxonomy" id="3051825"/>
    <lineage>
        <taxon>Bacteria</taxon>
        <taxon>Pseudomonadati</taxon>
        <taxon>Bacteroidota</taxon>
        <taxon>Cytophagia</taxon>
        <taxon>Cytophagales</taxon>
        <taxon>Splendidivirgaceae</taxon>
        <taxon>Agaribacillus</taxon>
    </lineage>
</organism>
<gene>
    <name evidence="2" type="ORF">QQ020_34640</name>
</gene>
<comment type="caution">
    <text evidence="2">The sequence shown here is derived from an EMBL/GenBank/DDBJ whole genome shotgun (WGS) entry which is preliminary data.</text>
</comment>
<dbReference type="SUPFAM" id="SSF52317">
    <property type="entry name" value="Class I glutamine amidotransferase-like"/>
    <property type="match status" value="1"/>
</dbReference>
<keyword evidence="3" id="KW-1185">Reference proteome</keyword>
<dbReference type="InterPro" id="IPR029062">
    <property type="entry name" value="Class_I_gatase-like"/>
</dbReference>
<dbReference type="InterPro" id="IPR024078">
    <property type="entry name" value="LmbE-like_dom_sf"/>
</dbReference>
<reference evidence="2" key="1">
    <citation type="submission" date="2023-06" db="EMBL/GenBank/DDBJ databases">
        <title>Genomic of Agaribacillus aureum.</title>
        <authorList>
            <person name="Wang G."/>
        </authorList>
    </citation>
    <scope>NUCLEOTIDE SEQUENCE</scope>
    <source>
        <strain evidence="2">BMA12</strain>
    </source>
</reference>
<evidence type="ECO:0000313" key="2">
    <source>
        <dbReference type="EMBL" id="MDN5217263.1"/>
    </source>
</evidence>
<protein>
    <submittedName>
        <fullName evidence="2">PIG-L family deacetylase</fullName>
        <ecNumber evidence="2">3.5.1.-</ecNumber>
    </submittedName>
</protein>
<dbReference type="Pfam" id="PF02585">
    <property type="entry name" value="PIG-L"/>
    <property type="match status" value="1"/>
</dbReference>
<dbReference type="GO" id="GO:0016787">
    <property type="term" value="F:hydrolase activity"/>
    <property type="evidence" value="ECO:0007669"/>
    <property type="project" value="UniProtKB-KW"/>
</dbReference>
<dbReference type="Gene3D" id="3.40.50.10320">
    <property type="entry name" value="LmbE-like"/>
    <property type="match status" value="1"/>
</dbReference>
<feature type="chain" id="PRO_5046509386" evidence="1">
    <location>
        <begin position="28"/>
        <end position="837"/>
    </location>
</feature>
<evidence type="ECO:0000256" key="1">
    <source>
        <dbReference type="SAM" id="SignalP"/>
    </source>
</evidence>
<dbReference type="SUPFAM" id="SSF102588">
    <property type="entry name" value="LmbE-like"/>
    <property type="match status" value="1"/>
</dbReference>
<dbReference type="EC" id="3.5.1.-" evidence="2"/>
<evidence type="ECO:0000313" key="3">
    <source>
        <dbReference type="Proteomes" id="UP001172083"/>
    </source>
</evidence>
<dbReference type="InterPro" id="IPR003737">
    <property type="entry name" value="GlcNAc_PI_deacetylase-related"/>
</dbReference>
<feature type="signal peptide" evidence="1">
    <location>
        <begin position="1"/>
        <end position="27"/>
    </location>
</feature>